<dbReference type="InterPro" id="IPR010330">
    <property type="entry name" value="CoiA_nuc"/>
</dbReference>
<keyword evidence="5" id="KW-1185">Reference proteome</keyword>
<evidence type="ECO:0000313" key="4">
    <source>
        <dbReference type="EMBL" id="MBM7586530.1"/>
    </source>
</evidence>
<feature type="domain" description="Competence protein CoiA nuclease-like" evidence="1">
    <location>
        <begin position="65"/>
        <end position="219"/>
    </location>
</feature>
<sequence>MLVSKNMLGQFIFSLQYSKEHLKEMNNETTFFCPQCSKKVILKIGTQKIPHFAHQTDSTCSSEPETPQHLQGKILLYRALSNKYTQVGLEQFFPQIRQRADVALKNSGKVYAIEYQCSSLTEEELIKRTSGYEGIDISVLWLLGKKIESKYQHGNKYILLSPFHQMFIQYSEKNGYWIPYLNSDEGMIYYYSDLIPISKRKFKASISSQSISQIKLPLILPNTDNTHYTLAEWDHDRKSWIQNKLLYNKGIYDPFLKEVYQSNDFPTQLPLFIGLPVKHSIHYKTDCIPWQYYLWKDVLKNKKSGEMITNIEIGSSISRRVKNGEIQKRELPLITTFQSPISDYIRLLDRLGIVKIIDNKSLILRKEWKSGRTVDDYQQESRKFLEDFKEKLTQDYKNKK</sequence>
<accession>A0ABS2NF96</accession>
<evidence type="ECO:0000259" key="3">
    <source>
        <dbReference type="Pfam" id="PF25166"/>
    </source>
</evidence>
<evidence type="ECO:0000313" key="5">
    <source>
        <dbReference type="Proteomes" id="UP001646157"/>
    </source>
</evidence>
<evidence type="ECO:0000259" key="2">
    <source>
        <dbReference type="Pfam" id="PF25164"/>
    </source>
</evidence>
<dbReference type="EMBL" id="JAFBDZ010000003">
    <property type="protein sequence ID" value="MBM7586530.1"/>
    <property type="molecule type" value="Genomic_DNA"/>
</dbReference>
<feature type="domain" description="Competence protein CoiA C-terminal" evidence="3">
    <location>
        <begin position="233"/>
        <end position="367"/>
    </location>
</feature>
<proteinExistence type="predicted"/>
<dbReference type="PIRSF" id="PIRSF007487">
    <property type="entry name" value="Competence-induced_CoiA_bac"/>
    <property type="match status" value="1"/>
</dbReference>
<dbReference type="InterPro" id="IPR057253">
    <property type="entry name" value="CoiA-like_N"/>
</dbReference>
<gene>
    <name evidence="4" type="ORF">JOC86_003082</name>
</gene>
<feature type="domain" description="Competence protein CoiA-like N-terminal" evidence="2">
    <location>
        <begin position="16"/>
        <end position="62"/>
    </location>
</feature>
<evidence type="ECO:0000259" key="1">
    <source>
        <dbReference type="Pfam" id="PF06054"/>
    </source>
</evidence>
<name>A0ABS2NF96_9BACI</name>
<dbReference type="Pfam" id="PF25166">
    <property type="entry name" value="CoiA_C"/>
    <property type="match status" value="1"/>
</dbReference>
<reference evidence="4 5" key="1">
    <citation type="submission" date="2021-01" db="EMBL/GenBank/DDBJ databases">
        <title>Genomic Encyclopedia of Type Strains, Phase IV (KMG-IV): sequencing the most valuable type-strain genomes for metagenomic binning, comparative biology and taxonomic classification.</title>
        <authorList>
            <person name="Goeker M."/>
        </authorList>
    </citation>
    <scope>NUCLEOTIDE SEQUENCE [LARGE SCALE GENOMIC DNA]</scope>
    <source>
        <strain evidence="4 5">DSM 24834</strain>
    </source>
</reference>
<dbReference type="Pfam" id="PF25164">
    <property type="entry name" value="CoiA_N"/>
    <property type="match status" value="1"/>
</dbReference>
<organism evidence="4 5">
    <name type="scientific">Rossellomorea pakistanensis</name>
    <dbReference type="NCBI Taxonomy" id="992288"/>
    <lineage>
        <taxon>Bacteria</taxon>
        <taxon>Bacillati</taxon>
        <taxon>Bacillota</taxon>
        <taxon>Bacilli</taxon>
        <taxon>Bacillales</taxon>
        <taxon>Bacillaceae</taxon>
        <taxon>Rossellomorea</taxon>
    </lineage>
</organism>
<dbReference type="RefSeq" id="WP_205173744.1">
    <property type="nucleotide sequence ID" value="NZ_JAFBDZ010000003.1"/>
</dbReference>
<comment type="caution">
    <text evidence="4">The sequence shown here is derived from an EMBL/GenBank/DDBJ whole genome shotgun (WGS) entry which is preliminary data.</text>
</comment>
<protein>
    <submittedName>
        <fullName evidence="4">Competence protein CoiA</fullName>
    </submittedName>
</protein>
<dbReference type="InterPro" id="IPR021176">
    <property type="entry name" value="Competence-induced_CoiA"/>
</dbReference>
<dbReference type="InterPro" id="IPR057252">
    <property type="entry name" value="CoiA_C"/>
</dbReference>
<dbReference type="Proteomes" id="UP001646157">
    <property type="component" value="Unassembled WGS sequence"/>
</dbReference>
<dbReference type="Pfam" id="PF06054">
    <property type="entry name" value="CoiA_nuc"/>
    <property type="match status" value="1"/>
</dbReference>